<sequence>MARQARWRDEHPDAARVDRFTRWGHPFPADEHGGRRRGVPAGAAGRRVPGVAGHPPVTVDAVRTGLAGRDLACWCRPDEPCHAQVLLEVAVGEALLLEGAGRADGRRAAVPKLIAA</sequence>
<gene>
    <name evidence="3" type="ORF">FHX34_103907</name>
</gene>
<feature type="region of interest" description="Disordered" evidence="1">
    <location>
        <begin position="22"/>
        <end position="56"/>
    </location>
</feature>
<dbReference type="InterPro" id="IPR025475">
    <property type="entry name" value="DUF4326"/>
</dbReference>
<comment type="caution">
    <text evidence="3">The sequence shown here is derived from an EMBL/GenBank/DDBJ whole genome shotgun (WGS) entry which is preliminary data.</text>
</comment>
<evidence type="ECO:0000313" key="3">
    <source>
        <dbReference type="EMBL" id="TWG21369.1"/>
    </source>
</evidence>
<evidence type="ECO:0000259" key="2">
    <source>
        <dbReference type="Pfam" id="PF14216"/>
    </source>
</evidence>
<evidence type="ECO:0000313" key="4">
    <source>
        <dbReference type="Proteomes" id="UP000320239"/>
    </source>
</evidence>
<protein>
    <submittedName>
        <fullName evidence="3">Uncharacterized protein DUF4326</fullName>
    </submittedName>
</protein>
<organism evidence="3 4">
    <name type="scientific">Actinoplanes teichomyceticus</name>
    <dbReference type="NCBI Taxonomy" id="1867"/>
    <lineage>
        <taxon>Bacteria</taxon>
        <taxon>Bacillati</taxon>
        <taxon>Actinomycetota</taxon>
        <taxon>Actinomycetes</taxon>
        <taxon>Micromonosporales</taxon>
        <taxon>Micromonosporaceae</taxon>
        <taxon>Actinoplanes</taxon>
    </lineage>
</organism>
<dbReference type="OrthoDB" id="3483205at2"/>
<dbReference type="EMBL" id="VIWY01000003">
    <property type="protein sequence ID" value="TWG21369.1"/>
    <property type="molecule type" value="Genomic_DNA"/>
</dbReference>
<dbReference type="Proteomes" id="UP000320239">
    <property type="component" value="Unassembled WGS sequence"/>
</dbReference>
<keyword evidence="4" id="KW-1185">Reference proteome</keyword>
<dbReference type="Pfam" id="PF14216">
    <property type="entry name" value="DUF4326"/>
    <property type="match status" value="1"/>
</dbReference>
<feature type="domain" description="DUF4326" evidence="2">
    <location>
        <begin position="7"/>
        <end position="88"/>
    </location>
</feature>
<proteinExistence type="predicted"/>
<name>A0A561WBY8_ACTTI</name>
<reference evidence="3 4" key="1">
    <citation type="submission" date="2019-06" db="EMBL/GenBank/DDBJ databases">
        <title>Sequencing the genomes of 1000 actinobacteria strains.</title>
        <authorList>
            <person name="Klenk H.-P."/>
        </authorList>
    </citation>
    <scope>NUCLEOTIDE SEQUENCE [LARGE SCALE GENOMIC DNA]</scope>
    <source>
        <strain evidence="3 4">DSM 43866</strain>
    </source>
</reference>
<evidence type="ECO:0000256" key="1">
    <source>
        <dbReference type="SAM" id="MobiDB-lite"/>
    </source>
</evidence>
<accession>A0A561WBY8</accession>
<dbReference type="AlphaFoldDB" id="A0A561WBY8"/>
<feature type="compositionally biased region" description="Low complexity" evidence="1">
    <location>
        <begin position="39"/>
        <end position="53"/>
    </location>
</feature>